<gene>
    <name evidence="2" type="ORF">ACFOD4_08515</name>
</gene>
<comment type="caution">
    <text evidence="2">The sequence shown here is derived from an EMBL/GenBank/DDBJ whole genome shotgun (WGS) entry which is preliminary data.</text>
</comment>
<dbReference type="PROSITE" id="PS50846">
    <property type="entry name" value="HMA_2"/>
    <property type="match status" value="1"/>
</dbReference>
<dbReference type="EMBL" id="JBHRTN010000008">
    <property type="protein sequence ID" value="MFC3125100.1"/>
    <property type="molecule type" value="Genomic_DNA"/>
</dbReference>
<keyword evidence="3" id="KW-1185">Reference proteome</keyword>
<dbReference type="CDD" id="cd00371">
    <property type="entry name" value="HMA"/>
    <property type="match status" value="1"/>
</dbReference>
<dbReference type="RefSeq" id="WP_379595577.1">
    <property type="nucleotide sequence ID" value="NZ_JBHRTN010000008.1"/>
</dbReference>
<name>A0ABV7FY33_9PROT</name>
<dbReference type="SUPFAM" id="SSF55008">
    <property type="entry name" value="HMA, heavy metal-associated domain"/>
    <property type="match status" value="1"/>
</dbReference>
<reference evidence="3" key="1">
    <citation type="journal article" date="2019" name="Int. J. Syst. Evol. Microbiol.">
        <title>The Global Catalogue of Microorganisms (GCM) 10K type strain sequencing project: providing services to taxonomists for standard genome sequencing and annotation.</title>
        <authorList>
            <consortium name="The Broad Institute Genomics Platform"/>
            <consortium name="The Broad Institute Genome Sequencing Center for Infectious Disease"/>
            <person name="Wu L."/>
            <person name="Ma J."/>
        </authorList>
    </citation>
    <scope>NUCLEOTIDE SEQUENCE [LARGE SCALE GENOMIC DNA]</scope>
    <source>
        <strain evidence="3">KCTC 52094</strain>
    </source>
</reference>
<organism evidence="2 3">
    <name type="scientific">Teichococcus globiformis</name>
    <dbReference type="NCBI Taxonomy" id="2307229"/>
    <lineage>
        <taxon>Bacteria</taxon>
        <taxon>Pseudomonadati</taxon>
        <taxon>Pseudomonadota</taxon>
        <taxon>Alphaproteobacteria</taxon>
        <taxon>Acetobacterales</taxon>
        <taxon>Roseomonadaceae</taxon>
        <taxon>Roseomonas</taxon>
    </lineage>
</organism>
<feature type="domain" description="HMA" evidence="1">
    <location>
        <begin position="1"/>
        <end position="63"/>
    </location>
</feature>
<dbReference type="Pfam" id="PF00403">
    <property type="entry name" value="HMA"/>
    <property type="match status" value="1"/>
</dbReference>
<dbReference type="Proteomes" id="UP001595593">
    <property type="component" value="Unassembled WGS sequence"/>
</dbReference>
<evidence type="ECO:0000313" key="2">
    <source>
        <dbReference type="EMBL" id="MFC3125100.1"/>
    </source>
</evidence>
<accession>A0ABV7FY33</accession>
<evidence type="ECO:0000313" key="3">
    <source>
        <dbReference type="Proteomes" id="UP001595593"/>
    </source>
</evidence>
<evidence type="ECO:0000259" key="1">
    <source>
        <dbReference type="PROSITE" id="PS50846"/>
    </source>
</evidence>
<dbReference type="InterPro" id="IPR006121">
    <property type="entry name" value="HMA_dom"/>
</dbReference>
<proteinExistence type="predicted"/>
<protein>
    <submittedName>
        <fullName evidence="2">Heavy-metal-associated domain-containing protein</fullName>
    </submittedName>
</protein>
<dbReference type="InterPro" id="IPR036163">
    <property type="entry name" value="HMA_dom_sf"/>
</dbReference>
<sequence length="67" mass="7082">MYRFDVPGMKCSGCAKKVERAVRAKDASAEFSADIETKRVTVSSTLPQAELTAAIQEAGYANQAAAA</sequence>
<dbReference type="Gene3D" id="3.30.70.100">
    <property type="match status" value="1"/>
</dbReference>